<evidence type="ECO:0000256" key="4">
    <source>
        <dbReference type="ARBA" id="ARBA00022989"/>
    </source>
</evidence>
<evidence type="ECO:0000313" key="11">
    <source>
        <dbReference type="Proteomes" id="UP000694387"/>
    </source>
</evidence>
<evidence type="ECO:0000256" key="6">
    <source>
        <dbReference type="SAM" id="MobiDB-lite"/>
    </source>
</evidence>
<feature type="domain" description="Polycystin cation channel PKD1/PKD2" evidence="8">
    <location>
        <begin position="329"/>
        <end position="418"/>
    </location>
</feature>
<dbReference type="GO" id="GO:0005262">
    <property type="term" value="F:calcium channel activity"/>
    <property type="evidence" value="ECO:0007669"/>
    <property type="project" value="TreeGrafter"/>
</dbReference>
<reference evidence="10" key="3">
    <citation type="submission" date="2025-09" db="UniProtKB">
        <authorList>
            <consortium name="Ensembl"/>
        </authorList>
    </citation>
    <scope>IDENTIFICATION</scope>
</reference>
<evidence type="ECO:0000256" key="7">
    <source>
        <dbReference type="SAM" id="Phobius"/>
    </source>
</evidence>
<evidence type="ECO:0000259" key="8">
    <source>
        <dbReference type="Pfam" id="PF08016"/>
    </source>
</evidence>
<comment type="similarity">
    <text evidence="2">Belongs to the polycystin family.</text>
</comment>
<dbReference type="Ensembl" id="ENSEAST00005071952.1">
    <property type="protein sequence ID" value="ENSEASP00005041327.1"/>
    <property type="gene ID" value="ENSEASG00005038052.1"/>
</dbReference>
<dbReference type="GO" id="GO:0050982">
    <property type="term" value="P:detection of mechanical stimulus"/>
    <property type="evidence" value="ECO:0007669"/>
    <property type="project" value="TreeGrafter"/>
</dbReference>
<dbReference type="Pfam" id="PF20519">
    <property type="entry name" value="Polycystin_dom"/>
    <property type="match status" value="1"/>
</dbReference>
<accession>A0A9L0IMF3</accession>
<evidence type="ECO:0000256" key="5">
    <source>
        <dbReference type="ARBA" id="ARBA00023136"/>
    </source>
</evidence>
<keyword evidence="4 7" id="KW-1133">Transmembrane helix</keyword>
<evidence type="ECO:0000256" key="2">
    <source>
        <dbReference type="ARBA" id="ARBA00007200"/>
    </source>
</evidence>
<name>A0A9L0IMF3_EQUAS</name>
<feature type="transmembrane region" description="Helical" evidence="7">
    <location>
        <begin position="389"/>
        <end position="418"/>
    </location>
</feature>
<dbReference type="Proteomes" id="UP000694387">
    <property type="component" value="Chromosome 28"/>
</dbReference>
<feature type="transmembrane region" description="Helical" evidence="7">
    <location>
        <begin position="92"/>
        <end position="109"/>
    </location>
</feature>
<feature type="region of interest" description="Disordered" evidence="6">
    <location>
        <begin position="187"/>
        <end position="211"/>
    </location>
</feature>
<keyword evidence="11" id="KW-1185">Reference proteome</keyword>
<feature type="domain" description="Polycystin" evidence="9">
    <location>
        <begin position="128"/>
        <end position="317"/>
    </location>
</feature>
<keyword evidence="5 7" id="KW-0472">Membrane</keyword>
<dbReference type="InterPro" id="IPR013122">
    <property type="entry name" value="PKD1_2_channel"/>
</dbReference>
<reference evidence="10" key="2">
    <citation type="submission" date="2025-08" db="UniProtKB">
        <authorList>
            <consortium name="Ensembl"/>
        </authorList>
    </citation>
    <scope>IDENTIFICATION</scope>
</reference>
<proteinExistence type="inferred from homology"/>
<dbReference type="PANTHER" id="PTHR10877:SF136">
    <property type="entry name" value="POLYCYSTIN-1-LIKE PROTEIN 3"/>
    <property type="match status" value="1"/>
</dbReference>
<dbReference type="PANTHER" id="PTHR10877">
    <property type="entry name" value="POLYCYSTIN FAMILY MEMBER"/>
    <property type="match status" value="1"/>
</dbReference>
<feature type="transmembrane region" description="Helical" evidence="7">
    <location>
        <begin position="327"/>
        <end position="346"/>
    </location>
</feature>
<evidence type="ECO:0000259" key="9">
    <source>
        <dbReference type="Pfam" id="PF20519"/>
    </source>
</evidence>
<dbReference type="GO" id="GO:0016020">
    <property type="term" value="C:membrane"/>
    <property type="evidence" value="ECO:0007669"/>
    <property type="project" value="UniProtKB-SubCell"/>
</dbReference>
<keyword evidence="3 7" id="KW-0812">Transmembrane</keyword>
<evidence type="ECO:0000256" key="1">
    <source>
        <dbReference type="ARBA" id="ARBA00004141"/>
    </source>
</evidence>
<organism evidence="10 11">
    <name type="scientific">Equus asinus</name>
    <name type="common">Donkey</name>
    <name type="synonym">Equus africanus asinus</name>
    <dbReference type="NCBI Taxonomy" id="9793"/>
    <lineage>
        <taxon>Eukaryota</taxon>
        <taxon>Metazoa</taxon>
        <taxon>Chordata</taxon>
        <taxon>Craniata</taxon>
        <taxon>Vertebrata</taxon>
        <taxon>Euteleostomi</taxon>
        <taxon>Mammalia</taxon>
        <taxon>Eutheria</taxon>
        <taxon>Laurasiatheria</taxon>
        <taxon>Perissodactyla</taxon>
        <taxon>Equidae</taxon>
        <taxon>Equus</taxon>
    </lineage>
</organism>
<dbReference type="InterPro" id="IPR051223">
    <property type="entry name" value="Polycystin"/>
</dbReference>
<reference evidence="10 11" key="1">
    <citation type="journal article" date="2020" name="Nat. Commun.">
        <title>Donkey genomes provide new insights into domestication and selection for coat color.</title>
        <authorList>
            <person name="Wang"/>
            <person name="C."/>
            <person name="Li"/>
            <person name="H."/>
            <person name="Guo"/>
            <person name="Y."/>
            <person name="Huang"/>
            <person name="J."/>
            <person name="Sun"/>
            <person name="Y."/>
            <person name="Min"/>
            <person name="J."/>
            <person name="Wang"/>
            <person name="J."/>
            <person name="Fang"/>
            <person name="X."/>
            <person name="Zhao"/>
            <person name="Z."/>
            <person name="Wang"/>
            <person name="S."/>
            <person name="Zhang"/>
            <person name="Y."/>
            <person name="Liu"/>
            <person name="Q."/>
            <person name="Jiang"/>
            <person name="Q."/>
            <person name="Wang"/>
            <person name="X."/>
            <person name="Guo"/>
            <person name="Y."/>
            <person name="Yang"/>
            <person name="C."/>
            <person name="Wang"/>
            <person name="Y."/>
            <person name="Tian"/>
            <person name="F."/>
            <person name="Zhuang"/>
            <person name="G."/>
            <person name="Fan"/>
            <person name="Y."/>
            <person name="Gao"/>
            <person name="Q."/>
            <person name="Li"/>
            <person name="Y."/>
            <person name="Ju"/>
            <person name="Z."/>
            <person name="Li"/>
            <person name="J."/>
            <person name="Li"/>
            <person name="R."/>
            <person name="Hou"/>
            <person name="M."/>
            <person name="Yang"/>
            <person name="G."/>
            <person name="Liu"/>
            <person name="G."/>
            <person name="Liu"/>
            <person name="W."/>
            <person name="Guo"/>
            <person name="J."/>
            <person name="Pan"/>
            <person name="S."/>
            <person name="Fan"/>
            <person name="G."/>
            <person name="Zhang"/>
            <person name="W."/>
            <person name="Zhang"/>
            <person name="R."/>
            <person name="Yu"/>
            <person name="J."/>
            <person name="Zhang"/>
            <person name="X."/>
            <person name="Yin"/>
            <person name="Q."/>
            <person name="Ji"/>
            <person name="C."/>
            <person name="Jin"/>
            <person name="Y."/>
            <person name="Yue"/>
            <person name="G."/>
            <person name="Liu"/>
            <person name="M."/>
            <person name="Xu"/>
            <person name="J."/>
            <person name="Liu"/>
            <person name="S."/>
            <person name="Jordana"/>
            <person name="J."/>
            <person name="Noce"/>
            <person name="A."/>
            <person name="Amills"/>
            <person name="M."/>
            <person name="Wu"/>
            <person name="D.D."/>
            <person name="Li"/>
            <person name="S."/>
            <person name="Zhou"/>
            <person name="X. and Zhong"/>
            <person name="J."/>
        </authorList>
    </citation>
    <scope>NUCLEOTIDE SEQUENCE [LARGE SCALE GENOMIC DNA]</scope>
</reference>
<feature type="transmembrane region" description="Helical" evidence="7">
    <location>
        <begin position="279"/>
        <end position="300"/>
    </location>
</feature>
<dbReference type="AlphaFoldDB" id="A0A9L0IMF3"/>
<dbReference type="Pfam" id="PF08016">
    <property type="entry name" value="PKD_channel"/>
    <property type="match status" value="1"/>
</dbReference>
<evidence type="ECO:0000313" key="10">
    <source>
        <dbReference type="Ensembl" id="ENSEASP00005041327.1"/>
    </source>
</evidence>
<feature type="transmembrane region" description="Helical" evidence="7">
    <location>
        <begin position="358"/>
        <end position="377"/>
    </location>
</feature>
<feature type="compositionally biased region" description="Basic and acidic residues" evidence="6">
    <location>
        <begin position="193"/>
        <end position="204"/>
    </location>
</feature>
<comment type="subcellular location">
    <subcellularLocation>
        <location evidence="1">Membrane</location>
        <topology evidence="1">Multi-pass membrane protein</topology>
    </subcellularLocation>
</comment>
<sequence>MLSLCRELYRKREVVFLTLLSSLMLNRMPWLHKEKEQQTKRILALWAKCSSSLPGSRDKNNPIYVAPAMNSPVKRLERPLKDKQLFKLTGDIVVQILFLILLVTVAYSAQNSSRFYLHQAIQKSFSHGFSEIKLLEHFYPWANRTLLPNLYGDYSGFITDGNSFLLGNVLLRQIRIPGAILFPPGVSPQEQVRPSHQDQEDKENYGVNWGPPETNITKSDSMWHYQNQETLGGYPIQGEFATYSGGGYVVRLGRNSSTANRVLQHLEQSRWLDRCTRSLFVEFVVFNANVNLFCVVTLILESNNMGAFFTSVRLDTLRSLQTSKKDFAWSVVSQVIYYLLVCYYAFMQFNLLFGWSISDYRTFFSSAVTTVGLLMGISHHKEVIALDPVLGFFLILTSVILMVLVIINLFVSAILMAFGKERRSLKVGNSMAQ</sequence>
<protein>
    <submittedName>
        <fullName evidence="10">Uncharacterized protein</fullName>
    </submittedName>
</protein>
<evidence type="ECO:0000256" key="3">
    <source>
        <dbReference type="ARBA" id="ARBA00022692"/>
    </source>
</evidence>
<dbReference type="GeneTree" id="ENSGT00940000162813"/>
<dbReference type="InterPro" id="IPR046791">
    <property type="entry name" value="Polycystin_dom"/>
</dbReference>